<reference evidence="3" key="1">
    <citation type="submission" date="2022-12" db="EMBL/GenBank/DDBJ databases">
        <authorList>
            <person name="Bing R.G."/>
            <person name="Willard D.J."/>
            <person name="Manesh M.J.H."/>
            <person name="Laemthong T."/>
            <person name="Crosby J.R."/>
            <person name="Kelly R.M."/>
        </authorList>
    </citation>
    <scope>NUCLEOTIDE SEQUENCE</scope>
    <source>
        <strain evidence="3">DSM 8990</strain>
    </source>
</reference>
<feature type="chain" id="PRO_5046211566" description="Transmembrane protein" evidence="2">
    <location>
        <begin position="29"/>
        <end position="719"/>
    </location>
</feature>
<sequence>MNLIMKRLKISLPAVILLLAFVPLYAFAADSTATKTIKLAFSIVSILGSASLFVSITLFFIRLMAHKNSVERTKIMQWSKYILAGSIIIFALSTVVGIMLHYQQQLIDIAKITFTNPEKESTVKKILFDIGDKLDIFVNAIINVLTAFIVTPIEWLGKLAGFKPMNQLFFEGNPFSDKEMDFLLKYYWVVTSVASVFIILLAGKTAIKLMFSGVTASERISLTKEITTWFMALLIIATAPWILFLLFEFFSLLTKWLQSVINSSFSYTTKSNETFSTIIDVFGLHYDESKTAEEIAQDNTIIDTFFYQVCGSNPANTIIMKALYIPLWAKINLVFMVRKYILGVFFLFTPFAVLMWGIKRDSMLLNVWFGEILTNASMAFFYAFTYMTTIHIFTAAGWTGWAFGFIAMYSIPKIADTLRNLLQNLFERWAGVDELNLARPALGSLSNMLLGFRNAFNALGMIRPARVASSANIEEPTTALSPAQNRAVVMKDGRNYDDDNSFFATGTSTTPPPYFGPTPAGSFLGPRPPYGGGSGAATANTRKMAAAAAVVGLTGGVAAPAAATAAGSSGMAAGSGAFSAQGAYSGSFASANFSSSGFNMFKEPFFSYKIDDRIDSAVFERIQQNPEYQPYFEQTGGLFKMLSSVNKAKVFVEAVKTGDTTRLEKEYNISDNTKHALNALHHVYKIEKDLLLGQLGLREMKTRNQKRYFVKPDFSEFRT</sequence>
<evidence type="ECO:0000313" key="4">
    <source>
        <dbReference type="Proteomes" id="UP001164909"/>
    </source>
</evidence>
<evidence type="ECO:0000256" key="1">
    <source>
        <dbReference type="SAM" id="Phobius"/>
    </source>
</evidence>
<keyword evidence="1" id="KW-0472">Membrane</keyword>
<accession>A0ABY7BKJ6</accession>
<feature type="transmembrane region" description="Helical" evidence="1">
    <location>
        <begin position="186"/>
        <end position="207"/>
    </location>
</feature>
<feature type="transmembrane region" description="Helical" evidence="1">
    <location>
        <begin position="365"/>
        <end position="384"/>
    </location>
</feature>
<proteinExistence type="predicted"/>
<protein>
    <recommendedName>
        <fullName evidence="5">Transmembrane protein</fullName>
    </recommendedName>
</protein>
<keyword evidence="1" id="KW-1133">Transmembrane helix</keyword>
<keyword evidence="4" id="KW-1185">Reference proteome</keyword>
<evidence type="ECO:0000256" key="2">
    <source>
        <dbReference type="SAM" id="SignalP"/>
    </source>
</evidence>
<feature type="transmembrane region" description="Helical" evidence="1">
    <location>
        <begin position="390"/>
        <end position="411"/>
    </location>
</feature>
<feature type="transmembrane region" description="Helical" evidence="1">
    <location>
        <begin position="81"/>
        <end position="102"/>
    </location>
</feature>
<feature type="transmembrane region" description="Helical" evidence="1">
    <location>
        <begin position="38"/>
        <end position="61"/>
    </location>
</feature>
<keyword evidence="2" id="KW-0732">Signal</keyword>
<gene>
    <name evidence="3" type="ORF">OTK00_001835</name>
</gene>
<dbReference type="RefSeq" id="WP_082054645.1">
    <property type="nucleotide sequence ID" value="NZ_CP113865.1"/>
</dbReference>
<dbReference type="EMBL" id="CP113865">
    <property type="protein sequence ID" value="WAM33340.1"/>
    <property type="molecule type" value="Genomic_DNA"/>
</dbReference>
<evidence type="ECO:0008006" key="5">
    <source>
        <dbReference type="Google" id="ProtNLM"/>
    </source>
</evidence>
<feature type="transmembrane region" description="Helical" evidence="1">
    <location>
        <begin position="340"/>
        <end position="358"/>
    </location>
</feature>
<dbReference type="Proteomes" id="UP001164909">
    <property type="component" value="Chromosome"/>
</dbReference>
<name>A0ABY7BKJ6_9FIRM</name>
<organism evidence="3 4">
    <name type="scientific">Caldicellulosiruptor morganii</name>
    <dbReference type="NCBI Taxonomy" id="1387555"/>
    <lineage>
        <taxon>Bacteria</taxon>
        <taxon>Bacillati</taxon>
        <taxon>Bacillota</taxon>
        <taxon>Bacillota incertae sedis</taxon>
        <taxon>Caldicellulosiruptorales</taxon>
        <taxon>Caldicellulosiruptoraceae</taxon>
        <taxon>Caldicellulosiruptor</taxon>
    </lineage>
</organism>
<evidence type="ECO:0000313" key="3">
    <source>
        <dbReference type="EMBL" id="WAM33340.1"/>
    </source>
</evidence>
<keyword evidence="1" id="KW-0812">Transmembrane</keyword>
<feature type="transmembrane region" description="Helical" evidence="1">
    <location>
        <begin position="228"/>
        <end position="247"/>
    </location>
</feature>
<feature type="signal peptide" evidence="2">
    <location>
        <begin position="1"/>
        <end position="28"/>
    </location>
</feature>